<dbReference type="Proteomes" id="UP000037737">
    <property type="component" value="Unassembled WGS sequence"/>
</dbReference>
<dbReference type="InterPro" id="IPR006047">
    <property type="entry name" value="GH13_cat_dom"/>
</dbReference>
<dbReference type="Pfam" id="PF00128">
    <property type="entry name" value="Alpha-amylase"/>
    <property type="match status" value="1"/>
</dbReference>
<proteinExistence type="predicted"/>
<gene>
    <name evidence="2" type="ORF">XI38_14245</name>
</gene>
<dbReference type="EMBL" id="LAVO01000020">
    <property type="protein sequence ID" value="KOS09744.1"/>
    <property type="molecule type" value="Genomic_DNA"/>
</dbReference>
<dbReference type="InterPro" id="IPR012767">
    <property type="entry name" value="Trehalose_TreY"/>
</dbReference>
<dbReference type="AlphaFoldDB" id="A0A0M8ML96"/>
<name>A0A0M8ML96_9MICO</name>
<dbReference type="GO" id="GO:0005992">
    <property type="term" value="P:trehalose biosynthetic process"/>
    <property type="evidence" value="ECO:0007669"/>
    <property type="project" value="TreeGrafter"/>
</dbReference>
<evidence type="ECO:0000313" key="2">
    <source>
        <dbReference type="EMBL" id="KOS09744.1"/>
    </source>
</evidence>
<dbReference type="SUPFAM" id="SSF51445">
    <property type="entry name" value="(Trans)glycosidases"/>
    <property type="match status" value="1"/>
</dbReference>
<dbReference type="CDD" id="cd11336">
    <property type="entry name" value="AmyAc_MTSase"/>
    <property type="match status" value="1"/>
</dbReference>
<dbReference type="NCBIfam" id="TIGR02401">
    <property type="entry name" value="trehalose_TreY"/>
    <property type="match status" value="1"/>
</dbReference>
<dbReference type="GO" id="GO:0030980">
    <property type="term" value="P:alpha-glucan catabolic process"/>
    <property type="evidence" value="ECO:0007669"/>
    <property type="project" value="TreeGrafter"/>
</dbReference>
<evidence type="ECO:0000313" key="3">
    <source>
        <dbReference type="Proteomes" id="UP000037737"/>
    </source>
</evidence>
<dbReference type="InterPro" id="IPR013797">
    <property type="entry name" value="Maltooligo_trehalose_synth_4"/>
</dbReference>
<dbReference type="KEGG" id="mcw:A8L33_01430"/>
<evidence type="ECO:0000259" key="1">
    <source>
        <dbReference type="SMART" id="SM00642"/>
    </source>
</evidence>
<sequence>MRREPVSTYRLQIRASFDLDAAARRARYLSDLGASWAYLSPLLAATDGSDHGYDVVDTTAIDPARGGAAGLDRFAAAAREAGLGILIDIVPNHMGVSAPRENAWWWDVLRRGAESPHAAAFDVDPRLSGGRVRLPALGGPLDEVLAAGELTLERTPAEDAPDGLLRYYENVFPLAPGSLDAVEDSDLTDADTIRAVLARQHYELMFWRREAAELNYRRFFAVTSLAGVRIEDPAVFDATHTEILRWTREGLADGLRVDHPDGLADPGAYLDRLAGATGDAYVLVEKILEHGETLPAWWATDGTTGYDALAEIGRVLIDPAGEAGLDALDARLRADSGLPAPLAWHDLIHDTKRMIADTIQVAEIRRLIRHLPDDVREGAEEPVQDALAELLACFPVYRSYLPAGREHLDAAAAESRARRPHLAAAVDALVPLLSDPANEVARRFQQTTGPVMAKGVEDTAFYRHTRLGPLTEVGGDPSQFSLSVAEFHTAQAARLAAWPHAMTTLSTHDTKRGEDVRARLSVLAEMPDRWADQLAAFQRIGSTGHGPFDALLWQAIIGAWPASAERLHAYAEKAAREAAEATGWWDPDADFEKRMHAVIDAATGPGASEVQAFVDEIAAPGWVNSLSQKVLQLAGPGVPDVYQGSELWETSLVDPDNRRPVDFDLRARMLADLDAAPAGQVPPIDETGAAKLLVTSRTLRLRRDRPELFDRYTPMTAVGAAADHLVAADRGGAVVAATRLPVGLAARGGWGDTVLLRRPVPAVDAFTGRRFTAGEIAVADLFAHYPVALLIREDDDR</sequence>
<comment type="caution">
    <text evidence="2">The sequence shown here is derived from an EMBL/GenBank/DDBJ whole genome shotgun (WGS) entry which is preliminary data.</text>
</comment>
<dbReference type="OrthoDB" id="9761577at2"/>
<dbReference type="SMART" id="SM00642">
    <property type="entry name" value="Aamy"/>
    <property type="match status" value="1"/>
</dbReference>
<dbReference type="GO" id="GO:0047470">
    <property type="term" value="F:(1,4)-alpha-D-glucan 1-alpha-D-glucosylmutase activity"/>
    <property type="evidence" value="ECO:0007669"/>
    <property type="project" value="TreeGrafter"/>
</dbReference>
<protein>
    <submittedName>
        <fullName evidence="2">Maltooligosyl trehalose synthase</fullName>
    </submittedName>
</protein>
<dbReference type="Gene3D" id="3.30.1590.10">
    <property type="entry name" value="Maltooligosyl trehalose synthase, domain 2"/>
    <property type="match status" value="1"/>
</dbReference>
<organism evidence="2 3">
    <name type="scientific">Microbacterium aurantiacum</name>
    <dbReference type="NCBI Taxonomy" id="162393"/>
    <lineage>
        <taxon>Bacteria</taxon>
        <taxon>Bacillati</taxon>
        <taxon>Actinomycetota</taxon>
        <taxon>Actinomycetes</taxon>
        <taxon>Micrococcales</taxon>
        <taxon>Microbacteriaceae</taxon>
        <taxon>Microbacterium</taxon>
    </lineage>
</organism>
<accession>A0A0M8ML96</accession>
<dbReference type="Gene3D" id="3.20.20.80">
    <property type="entry name" value="Glycosidases"/>
    <property type="match status" value="1"/>
</dbReference>
<reference evidence="2" key="1">
    <citation type="submission" date="2015-04" db="EMBL/GenBank/DDBJ databases">
        <title>Complete genome sequence of Microbacterium chocolatum SIT 101, a bacterium enantioselectively hydrolyzing mesomeric diesters.</title>
        <authorList>
            <person name="Li X."/>
            <person name="Xu Y."/>
        </authorList>
    </citation>
    <scope>NUCLEOTIDE SEQUENCE [LARGE SCALE GENOMIC DNA]</scope>
    <source>
        <strain evidence="2">SIT 101</strain>
    </source>
</reference>
<keyword evidence="3" id="KW-1185">Reference proteome</keyword>
<dbReference type="Gene3D" id="1.10.150.200">
    <property type="entry name" value="Maltooligosyl trehalose synthase, domain 3"/>
    <property type="match status" value="1"/>
</dbReference>
<dbReference type="PATRIC" id="fig|84292.3.peg.2902"/>
<dbReference type="InterPro" id="IPR017853">
    <property type="entry name" value="GH"/>
</dbReference>
<dbReference type="Gene3D" id="1.10.10.470">
    <property type="entry name" value="Maltooligosyl trehalose synthase, domain 4"/>
    <property type="match status" value="1"/>
</dbReference>
<dbReference type="PANTHER" id="PTHR10357:SF216">
    <property type="entry name" value="MALTOOLIGOSYL TREHALOSE SYNTHASE-RELATED"/>
    <property type="match status" value="1"/>
</dbReference>
<feature type="domain" description="Glycosyl hydrolase family 13 catalytic" evidence="1">
    <location>
        <begin position="12"/>
        <end position="677"/>
    </location>
</feature>
<dbReference type="PANTHER" id="PTHR10357">
    <property type="entry name" value="ALPHA-AMYLASE FAMILY MEMBER"/>
    <property type="match status" value="1"/>
</dbReference>